<dbReference type="Pfam" id="PF07963">
    <property type="entry name" value="N_methyl"/>
    <property type="match status" value="1"/>
</dbReference>
<evidence type="ECO:0000256" key="1">
    <source>
        <dbReference type="ARBA" id="ARBA00004241"/>
    </source>
</evidence>
<dbReference type="EMBL" id="QYTV02000005">
    <property type="protein sequence ID" value="RST73808.1"/>
    <property type="molecule type" value="Genomic_DNA"/>
</dbReference>
<dbReference type="SUPFAM" id="SSF54523">
    <property type="entry name" value="Pili subunits"/>
    <property type="match status" value="1"/>
</dbReference>
<proteinExistence type="predicted"/>
<dbReference type="RefSeq" id="WP_126051195.1">
    <property type="nucleotide sequence ID" value="NZ_QYTV02000005.1"/>
</dbReference>
<comment type="subcellular location">
    <subcellularLocation>
        <location evidence="1">Cell surface</location>
    </subcellularLocation>
</comment>
<dbReference type="NCBIfam" id="NF040982">
    <property type="entry name" value="ComGD"/>
    <property type="match status" value="1"/>
</dbReference>
<accession>A0A429XYK2</accession>
<evidence type="ECO:0000313" key="4">
    <source>
        <dbReference type="Proteomes" id="UP000287156"/>
    </source>
</evidence>
<dbReference type="AlphaFoldDB" id="A0A429XYK2"/>
<evidence type="ECO:0000256" key="2">
    <source>
        <dbReference type="ARBA" id="ARBA00023287"/>
    </source>
</evidence>
<sequence>MPLIYFRSNSGFTLLESLIVMSVVAIVLLFGIFTLNPVMEWVQKRMFISQLQSDLYYAQSHAINRKERVSIIFSRNDNRYSATGEASGILISRDLKHPVKITGGSLNQLRLHITPEGTINNFGSVNFNLNKQVIVLNFHIGRGRFVVKE</sequence>
<dbReference type="OrthoDB" id="1653576at2"/>
<dbReference type="NCBIfam" id="TIGR02532">
    <property type="entry name" value="IV_pilin_GFxxxE"/>
    <property type="match status" value="1"/>
</dbReference>
<dbReference type="GO" id="GO:0030420">
    <property type="term" value="P:establishment of competence for transformation"/>
    <property type="evidence" value="ECO:0007669"/>
    <property type="project" value="UniProtKB-KW"/>
</dbReference>
<protein>
    <submittedName>
        <fullName evidence="3">Prepilin-type N-terminal cleavage/methylation domain-containing protein</fullName>
    </submittedName>
</protein>
<keyword evidence="4" id="KW-1185">Reference proteome</keyword>
<dbReference type="InterPro" id="IPR016785">
    <property type="entry name" value="ComGD"/>
</dbReference>
<keyword evidence="2" id="KW-0178">Competence</keyword>
<dbReference type="PIRSF" id="PIRSF021292">
    <property type="entry name" value="Competence_ComGD"/>
    <property type="match status" value="1"/>
</dbReference>
<dbReference type="InterPro" id="IPR012902">
    <property type="entry name" value="N_methyl_site"/>
</dbReference>
<evidence type="ECO:0000313" key="3">
    <source>
        <dbReference type="EMBL" id="RST73808.1"/>
    </source>
</evidence>
<gene>
    <name evidence="3" type="ORF">D4T97_013115</name>
</gene>
<dbReference type="InterPro" id="IPR045584">
    <property type="entry name" value="Pilin-like"/>
</dbReference>
<reference evidence="3" key="1">
    <citation type="submission" date="2018-12" db="EMBL/GenBank/DDBJ databases">
        <authorList>
            <person name="Sun L."/>
            <person name="Chen Z."/>
        </authorList>
    </citation>
    <scope>NUCLEOTIDE SEQUENCE [LARGE SCALE GENOMIC DNA]</scope>
    <source>
        <strain evidence="3">3-2-2</strain>
    </source>
</reference>
<organism evidence="3 4">
    <name type="scientific">Siminovitchia acidinfaciens</name>
    <dbReference type="NCBI Taxonomy" id="2321395"/>
    <lineage>
        <taxon>Bacteria</taxon>
        <taxon>Bacillati</taxon>
        <taxon>Bacillota</taxon>
        <taxon>Bacilli</taxon>
        <taxon>Bacillales</taxon>
        <taxon>Bacillaceae</taxon>
        <taxon>Siminovitchia</taxon>
    </lineage>
</organism>
<dbReference type="Proteomes" id="UP000287156">
    <property type="component" value="Unassembled WGS sequence"/>
</dbReference>
<comment type="caution">
    <text evidence="3">The sequence shown here is derived from an EMBL/GenBank/DDBJ whole genome shotgun (WGS) entry which is preliminary data.</text>
</comment>
<name>A0A429XYK2_9BACI</name>
<dbReference type="PROSITE" id="PS00409">
    <property type="entry name" value="PROKAR_NTER_METHYL"/>
    <property type="match status" value="1"/>
</dbReference>
<dbReference type="GO" id="GO:0009986">
    <property type="term" value="C:cell surface"/>
    <property type="evidence" value="ECO:0007669"/>
    <property type="project" value="UniProtKB-SubCell"/>
</dbReference>